<name>A0A1F8G1B3_9BACT</name>
<comment type="caution">
    <text evidence="1">The sequence shown here is derived from an EMBL/GenBank/DDBJ whole genome shotgun (WGS) entry which is preliminary data.</text>
</comment>
<evidence type="ECO:0008006" key="3">
    <source>
        <dbReference type="Google" id="ProtNLM"/>
    </source>
</evidence>
<sequence>MAKTKQRFSANYKKDGRWYLGWVEEIPGVNTQGETLKEARENLKDALRLVLDVNKTINRDGFGDKNIIRESISF</sequence>
<dbReference type="Proteomes" id="UP000177478">
    <property type="component" value="Unassembled WGS sequence"/>
</dbReference>
<evidence type="ECO:0000313" key="2">
    <source>
        <dbReference type="Proteomes" id="UP000177478"/>
    </source>
</evidence>
<dbReference type="PANTHER" id="PTHR34504:SF4">
    <property type="entry name" value="ANTITOXIN HICB"/>
    <property type="match status" value="1"/>
</dbReference>
<dbReference type="EMBL" id="MGKD01000023">
    <property type="protein sequence ID" value="OGN19103.1"/>
    <property type="molecule type" value="Genomic_DNA"/>
</dbReference>
<reference evidence="1 2" key="1">
    <citation type="journal article" date="2016" name="Nat. Commun.">
        <title>Thousands of microbial genomes shed light on interconnected biogeochemical processes in an aquifer system.</title>
        <authorList>
            <person name="Anantharaman K."/>
            <person name="Brown C.T."/>
            <person name="Hug L.A."/>
            <person name="Sharon I."/>
            <person name="Castelle C.J."/>
            <person name="Probst A.J."/>
            <person name="Thomas B.C."/>
            <person name="Singh A."/>
            <person name="Wilkins M.J."/>
            <person name="Karaoz U."/>
            <person name="Brodie E.L."/>
            <person name="Williams K.H."/>
            <person name="Hubbard S.S."/>
            <person name="Banfield J.F."/>
        </authorList>
    </citation>
    <scope>NUCLEOTIDE SEQUENCE [LARGE SCALE GENOMIC DNA]</scope>
</reference>
<evidence type="ECO:0000313" key="1">
    <source>
        <dbReference type="EMBL" id="OGN19103.1"/>
    </source>
</evidence>
<protein>
    <recommendedName>
        <fullName evidence="3">HicB family protein</fullName>
    </recommendedName>
</protein>
<dbReference type="PANTHER" id="PTHR34504">
    <property type="entry name" value="ANTITOXIN HICB"/>
    <property type="match status" value="1"/>
</dbReference>
<dbReference type="Gene3D" id="3.30.160.250">
    <property type="match status" value="1"/>
</dbReference>
<gene>
    <name evidence="1" type="ORF">A3F25_01040</name>
</gene>
<dbReference type="InterPro" id="IPR035069">
    <property type="entry name" value="TTHA1013/TTHA0281-like"/>
</dbReference>
<dbReference type="InterPro" id="IPR049389">
    <property type="entry name" value="TTHA0281-like"/>
</dbReference>
<dbReference type="AlphaFoldDB" id="A0A1F8G1B3"/>
<accession>A0A1F8G1B3</accession>
<organism evidence="1 2">
    <name type="scientific">Candidatus Yanofskybacteria bacterium RIFCSPHIGHO2_12_FULL_45_19b</name>
    <dbReference type="NCBI Taxonomy" id="1802689"/>
    <lineage>
        <taxon>Bacteria</taxon>
        <taxon>Candidatus Yanofskyibacteriota</taxon>
    </lineage>
</organism>
<dbReference type="STRING" id="1802689.A3F25_01040"/>
<dbReference type="InterPro" id="IPR051404">
    <property type="entry name" value="TA_system_antitoxin"/>
</dbReference>
<proteinExistence type="predicted"/>
<dbReference type="SUPFAM" id="SSF143100">
    <property type="entry name" value="TTHA1013/TTHA0281-like"/>
    <property type="match status" value="1"/>
</dbReference>
<dbReference type="Pfam" id="PF21748">
    <property type="entry name" value="UPF0150"/>
    <property type="match status" value="1"/>
</dbReference>